<accession>A0A8D3BJD6</accession>
<dbReference type="GO" id="GO:0008017">
    <property type="term" value="F:microtubule binding"/>
    <property type="evidence" value="ECO:0007669"/>
    <property type="project" value="InterPro"/>
</dbReference>
<evidence type="ECO:0000256" key="8">
    <source>
        <dbReference type="SAM" id="MobiDB-lite"/>
    </source>
</evidence>
<dbReference type="Ensembl" id="ENSSMAT00000057664.1">
    <property type="protein sequence ID" value="ENSSMAP00000035144.1"/>
    <property type="gene ID" value="ENSSMAG00000025886.1"/>
</dbReference>
<evidence type="ECO:0000256" key="6">
    <source>
        <dbReference type="ARBA" id="ARBA00023212"/>
    </source>
</evidence>
<dbReference type="PANTHER" id="PTHR11501:SF16">
    <property type="entry name" value="MICROTUBULE-ASSOCIATED PROTEIN 4"/>
    <property type="match status" value="1"/>
</dbReference>
<evidence type="ECO:0000313" key="10">
    <source>
        <dbReference type="Proteomes" id="UP000694558"/>
    </source>
</evidence>
<dbReference type="PROSITE" id="PS00229">
    <property type="entry name" value="TAU_MAP_1"/>
    <property type="match status" value="2"/>
</dbReference>
<dbReference type="PANTHER" id="PTHR11501">
    <property type="entry name" value="MICROTUBULE-ASSOCIATED PROTEIN"/>
    <property type="match status" value="1"/>
</dbReference>
<dbReference type="GO" id="GO:0005874">
    <property type="term" value="C:microtubule"/>
    <property type="evidence" value="ECO:0007669"/>
    <property type="project" value="UniProtKB-KW"/>
</dbReference>
<dbReference type="GO" id="GO:0031175">
    <property type="term" value="P:neuron projection development"/>
    <property type="evidence" value="ECO:0007669"/>
    <property type="project" value="TreeGrafter"/>
</dbReference>
<dbReference type="PROSITE" id="PS51491">
    <property type="entry name" value="TAU_MAP_2"/>
    <property type="match status" value="4"/>
</dbReference>
<dbReference type="Proteomes" id="UP000694558">
    <property type="component" value="Chromosome 21"/>
</dbReference>
<dbReference type="AlphaFoldDB" id="A0A8D3BJD6"/>
<keyword evidence="3" id="KW-0597">Phosphoprotein</keyword>
<reference evidence="9" key="1">
    <citation type="submission" date="2023-05" db="EMBL/GenBank/DDBJ databases">
        <title>High-quality long-read genome of Scophthalmus maximus.</title>
        <authorList>
            <person name="Lien S."/>
            <person name="Martinez P."/>
        </authorList>
    </citation>
    <scope>NUCLEOTIDE SEQUENCE [LARGE SCALE GENOMIC DNA]</scope>
</reference>
<evidence type="ECO:0000256" key="7">
    <source>
        <dbReference type="RuleBase" id="RU000686"/>
    </source>
</evidence>
<keyword evidence="6 7" id="KW-0206">Cytoskeleton</keyword>
<evidence type="ECO:0000313" key="9">
    <source>
        <dbReference type="Ensembl" id="ENSSMAP00000035144.1"/>
    </source>
</evidence>
<evidence type="ECO:0000256" key="1">
    <source>
        <dbReference type="ARBA" id="ARBA00004245"/>
    </source>
</evidence>
<feature type="region of interest" description="Disordered" evidence="8">
    <location>
        <begin position="111"/>
        <end position="132"/>
    </location>
</feature>
<protein>
    <recommendedName>
        <fullName evidence="7">Microtubule-associated protein</fullName>
    </recommendedName>
</protein>
<keyword evidence="2 7" id="KW-0963">Cytoplasm</keyword>
<name>A0A8D3BJD6_SCOMX</name>
<feature type="region of interest" description="Disordered" evidence="8">
    <location>
        <begin position="159"/>
        <end position="178"/>
    </location>
</feature>
<dbReference type="GO" id="GO:0000226">
    <property type="term" value="P:microtubule cytoskeleton organization"/>
    <property type="evidence" value="ECO:0007669"/>
    <property type="project" value="TreeGrafter"/>
</dbReference>
<comment type="subcellular location">
    <subcellularLocation>
        <location evidence="1 7">Cytoplasm</location>
        <location evidence="1 7">Cytoskeleton</location>
    </subcellularLocation>
</comment>
<organism evidence="9 10">
    <name type="scientific">Scophthalmus maximus</name>
    <name type="common">Turbot</name>
    <name type="synonym">Psetta maxima</name>
    <dbReference type="NCBI Taxonomy" id="52904"/>
    <lineage>
        <taxon>Eukaryota</taxon>
        <taxon>Metazoa</taxon>
        <taxon>Chordata</taxon>
        <taxon>Craniata</taxon>
        <taxon>Vertebrata</taxon>
        <taxon>Euteleostomi</taxon>
        <taxon>Actinopterygii</taxon>
        <taxon>Neopterygii</taxon>
        <taxon>Teleostei</taxon>
        <taxon>Neoteleostei</taxon>
        <taxon>Acanthomorphata</taxon>
        <taxon>Carangaria</taxon>
        <taxon>Pleuronectiformes</taxon>
        <taxon>Pleuronectoidei</taxon>
        <taxon>Scophthalmidae</taxon>
        <taxon>Scophthalmus</taxon>
    </lineage>
</organism>
<evidence type="ECO:0000256" key="5">
    <source>
        <dbReference type="ARBA" id="ARBA00022737"/>
    </source>
</evidence>
<sequence>MTAARPGTAPAPDVRNVRSKIGSTDNMKHQPGGGKVQLVSKKLDFSHVTSRLGSKDNMKHVPGGGNVQILNKKVDLSKVTSKCGSKDNIKHKPGGGVVKIESRKVNFREKAQSKVGSMDNVSHSPGGGNTKIESFKLNFRENARSRTDHGADIVTWPAPQDNNRPNPHGSFHSLHQTHHPSRRSVSLFESLATHLRLLSLTHSSFAFSLWL</sequence>
<dbReference type="Pfam" id="PF00418">
    <property type="entry name" value="Tubulin-binding"/>
    <property type="match status" value="4"/>
</dbReference>
<evidence type="ECO:0000256" key="4">
    <source>
        <dbReference type="ARBA" id="ARBA00022701"/>
    </source>
</evidence>
<dbReference type="GO" id="GO:0043005">
    <property type="term" value="C:neuron projection"/>
    <property type="evidence" value="ECO:0007669"/>
    <property type="project" value="TreeGrafter"/>
</dbReference>
<evidence type="ECO:0000256" key="3">
    <source>
        <dbReference type="ARBA" id="ARBA00022553"/>
    </source>
</evidence>
<keyword evidence="5" id="KW-0677">Repeat</keyword>
<dbReference type="InterPro" id="IPR027324">
    <property type="entry name" value="MAP2/MAP4/Tau"/>
</dbReference>
<keyword evidence="4 7" id="KW-0493">Microtubule</keyword>
<reference evidence="9" key="2">
    <citation type="submission" date="2025-08" db="UniProtKB">
        <authorList>
            <consortium name="Ensembl"/>
        </authorList>
    </citation>
    <scope>IDENTIFICATION</scope>
</reference>
<dbReference type="InterPro" id="IPR001084">
    <property type="entry name" value="MAP_tubulin-bd_rpt"/>
</dbReference>
<dbReference type="GeneTree" id="ENSGT00940000155494"/>
<evidence type="ECO:0000256" key="2">
    <source>
        <dbReference type="ARBA" id="ARBA00022490"/>
    </source>
</evidence>
<feature type="region of interest" description="Disordered" evidence="8">
    <location>
        <begin position="1"/>
        <end position="35"/>
    </location>
</feature>
<proteinExistence type="predicted"/>